<keyword evidence="1" id="KW-0175">Coiled coil</keyword>
<evidence type="ECO:0000313" key="2">
    <source>
        <dbReference type="EMBL" id="NNJ24636.1"/>
    </source>
</evidence>
<evidence type="ECO:0000313" key="3">
    <source>
        <dbReference type="Proteomes" id="UP000609651"/>
    </source>
</evidence>
<evidence type="ECO:0008006" key="4">
    <source>
        <dbReference type="Google" id="ProtNLM"/>
    </source>
</evidence>
<proteinExistence type="predicted"/>
<dbReference type="PANTHER" id="PTHR38733:SF1">
    <property type="entry name" value="TYPE IV METHYL-DIRECTED RESTRICTION ENZYME ECOKMCRBC"/>
    <property type="match status" value="1"/>
</dbReference>
<dbReference type="PANTHER" id="PTHR38733">
    <property type="entry name" value="PROTEIN MCRC"/>
    <property type="match status" value="1"/>
</dbReference>
<reference evidence="2 3" key="1">
    <citation type="journal article" date="2020" name="Syst. Appl. Microbiol.">
        <title>Alienimonas chondri sp. nov., a novel planctomycete isolated from the biofilm of the red alga Chondrus crispus.</title>
        <authorList>
            <person name="Vitorino I."/>
            <person name="Albuquerque L."/>
            <person name="Wiegand S."/>
            <person name="Kallscheuer N."/>
            <person name="da Costa M.S."/>
            <person name="Lobo-da-Cunha A."/>
            <person name="Jogler C."/>
            <person name="Lage O.M."/>
        </authorList>
    </citation>
    <scope>NUCLEOTIDE SEQUENCE [LARGE SCALE GENOMIC DNA]</scope>
    <source>
        <strain evidence="2 3">LzC2</strain>
    </source>
</reference>
<dbReference type="InterPro" id="IPR019292">
    <property type="entry name" value="McrC"/>
</dbReference>
<evidence type="ECO:0000256" key="1">
    <source>
        <dbReference type="SAM" id="Coils"/>
    </source>
</evidence>
<keyword evidence="3" id="KW-1185">Reference proteome</keyword>
<protein>
    <recommendedName>
        <fullName evidence="4">5-methylcytosine-specific restriction enzyme subunit McrC</fullName>
    </recommendedName>
</protein>
<organism evidence="2 3">
    <name type="scientific">Alienimonas chondri</name>
    <dbReference type="NCBI Taxonomy" id="2681879"/>
    <lineage>
        <taxon>Bacteria</taxon>
        <taxon>Pseudomonadati</taxon>
        <taxon>Planctomycetota</taxon>
        <taxon>Planctomycetia</taxon>
        <taxon>Planctomycetales</taxon>
        <taxon>Planctomycetaceae</taxon>
        <taxon>Alienimonas</taxon>
    </lineage>
</organism>
<sequence length="399" mass="44396">MRFTELQGELRIAARSHVGRARVGDLTVTVLPKIEAGSLLRLHRYAHSFRRLKLLSEAEHLVERCGFEDLLVLQLNAEARELIARGLRREAVGRTEPLASPRGRIAVDRLARSGGLATAALPCRHFPRTEDVPLNRVLLAGLRLAGDVASLLELRRDSRRLAAQLEEHVARVQLDLTTVERAEARLNRLSTAYGPALGLIRLLVEGRGVSLEGRASTTLSGYLFDMNAFFQALLSRFLRDNLPADCTLRDEQGLTGLLRYAPGFNPQRRRRPTPRPDYAVLPKGEPPFLLDAKYRDLWEKSLPREMLYQLVVYALSQPKRPRAAILYPTSNPAARVAKIDVADPLSGNPLGRVDLRPLKLERIETLVAMDTPSARRDRGTLARQLAFGDDGGTLPEGST</sequence>
<comment type="caution">
    <text evidence="2">The sequence shown here is derived from an EMBL/GenBank/DDBJ whole genome shotgun (WGS) entry which is preliminary data.</text>
</comment>
<feature type="coiled-coil region" evidence="1">
    <location>
        <begin position="151"/>
        <end position="182"/>
    </location>
</feature>
<dbReference type="RefSeq" id="WP_171183820.1">
    <property type="nucleotide sequence ID" value="NZ_WTPX01000013.1"/>
</dbReference>
<dbReference type="EMBL" id="WTPX01000013">
    <property type="protein sequence ID" value="NNJ24636.1"/>
    <property type="molecule type" value="Genomic_DNA"/>
</dbReference>
<accession>A0ABX1VB27</accession>
<gene>
    <name evidence="2" type="ORF">LzC2_06950</name>
</gene>
<name>A0ABX1VB27_9PLAN</name>
<dbReference type="Proteomes" id="UP000609651">
    <property type="component" value="Unassembled WGS sequence"/>
</dbReference>
<dbReference type="Pfam" id="PF10117">
    <property type="entry name" value="McrBC"/>
    <property type="match status" value="1"/>
</dbReference>